<dbReference type="PANTHER" id="PTHR47991">
    <property type="entry name" value="OXOGLUTARATE/IRON-DEPENDENT DIOXYGENASE"/>
    <property type="match status" value="1"/>
</dbReference>
<evidence type="ECO:0000259" key="5">
    <source>
        <dbReference type="Pfam" id="PF14226"/>
    </source>
</evidence>
<proteinExistence type="predicted"/>
<dbReference type="Gene3D" id="2.60.120.330">
    <property type="entry name" value="B-lactam Antibiotic, Isopenicillin N Synthase, Chain"/>
    <property type="match status" value="1"/>
</dbReference>
<sequence length="242" mass="27648">MSARDWEELPNRNMLREQDSHGGIPAVEEMLEPLPVVDISRLPAADEAGKLRAALENWGLFLATKHGIETSLLDALLDGGREFFHQLPQMKQEFSHQIGGSQDQAIDWSERVRLAIEPEDERDMSPWPDYPHYFRDVMQEYVCKSKKIRDQVVRAIARLLELEEDHLVSMFTDRAITFAVVNYYPPYPAPDGGKYRDMYLFEYIVLNVEADPEELICSLEARLALVAVGVVPDLVAQINTSF</sequence>
<dbReference type="AlphaFoldDB" id="A0AAD8WTI0"/>
<feature type="region of interest" description="Disordered" evidence="4">
    <location>
        <begin position="1"/>
        <end position="21"/>
    </location>
</feature>
<evidence type="ECO:0000256" key="3">
    <source>
        <dbReference type="ARBA" id="ARBA00023004"/>
    </source>
</evidence>
<feature type="domain" description="Non-haem dioxygenase N-terminal" evidence="5">
    <location>
        <begin position="34"/>
        <end position="129"/>
    </location>
</feature>
<accession>A0AAD8WTI0</accession>
<comment type="caution">
    <text evidence="6">The sequence shown here is derived from an EMBL/GenBank/DDBJ whole genome shotgun (WGS) entry which is preliminary data.</text>
</comment>
<keyword evidence="3" id="KW-0408">Iron</keyword>
<feature type="compositionally biased region" description="Basic and acidic residues" evidence="4">
    <location>
        <begin position="1"/>
        <end position="20"/>
    </location>
</feature>
<keyword evidence="7" id="KW-1185">Reference proteome</keyword>
<dbReference type="Pfam" id="PF14226">
    <property type="entry name" value="DIOX_N"/>
    <property type="match status" value="1"/>
</dbReference>
<dbReference type="EMBL" id="JAUUTY010000002">
    <property type="protein sequence ID" value="KAK1677493.1"/>
    <property type="molecule type" value="Genomic_DNA"/>
</dbReference>
<dbReference type="GO" id="GO:0046872">
    <property type="term" value="F:metal ion binding"/>
    <property type="evidence" value="ECO:0007669"/>
    <property type="project" value="UniProtKB-KW"/>
</dbReference>
<keyword evidence="1" id="KW-0479">Metal-binding</keyword>
<dbReference type="Proteomes" id="UP001231189">
    <property type="component" value="Unassembled WGS sequence"/>
</dbReference>
<evidence type="ECO:0000313" key="7">
    <source>
        <dbReference type="Proteomes" id="UP001231189"/>
    </source>
</evidence>
<dbReference type="GO" id="GO:0016491">
    <property type="term" value="F:oxidoreductase activity"/>
    <property type="evidence" value="ECO:0007669"/>
    <property type="project" value="UniProtKB-KW"/>
</dbReference>
<evidence type="ECO:0000256" key="1">
    <source>
        <dbReference type="ARBA" id="ARBA00022723"/>
    </source>
</evidence>
<protein>
    <recommendedName>
        <fullName evidence="5">Non-haem dioxygenase N-terminal domain-containing protein</fullName>
    </recommendedName>
</protein>
<dbReference type="InterPro" id="IPR027443">
    <property type="entry name" value="IPNS-like_sf"/>
</dbReference>
<name>A0AAD8WTI0_LOLMU</name>
<dbReference type="SUPFAM" id="SSF51197">
    <property type="entry name" value="Clavaminate synthase-like"/>
    <property type="match status" value="1"/>
</dbReference>
<organism evidence="6 7">
    <name type="scientific">Lolium multiflorum</name>
    <name type="common">Italian ryegrass</name>
    <name type="synonym">Lolium perenne subsp. multiflorum</name>
    <dbReference type="NCBI Taxonomy" id="4521"/>
    <lineage>
        <taxon>Eukaryota</taxon>
        <taxon>Viridiplantae</taxon>
        <taxon>Streptophyta</taxon>
        <taxon>Embryophyta</taxon>
        <taxon>Tracheophyta</taxon>
        <taxon>Spermatophyta</taxon>
        <taxon>Magnoliopsida</taxon>
        <taxon>Liliopsida</taxon>
        <taxon>Poales</taxon>
        <taxon>Poaceae</taxon>
        <taxon>BOP clade</taxon>
        <taxon>Pooideae</taxon>
        <taxon>Poodae</taxon>
        <taxon>Poeae</taxon>
        <taxon>Poeae Chloroplast Group 2 (Poeae type)</taxon>
        <taxon>Loliodinae</taxon>
        <taxon>Loliinae</taxon>
        <taxon>Lolium</taxon>
    </lineage>
</organism>
<keyword evidence="2" id="KW-0560">Oxidoreductase</keyword>
<dbReference type="InterPro" id="IPR026992">
    <property type="entry name" value="DIOX_N"/>
</dbReference>
<evidence type="ECO:0000256" key="2">
    <source>
        <dbReference type="ARBA" id="ARBA00023002"/>
    </source>
</evidence>
<reference evidence="6" key="1">
    <citation type="submission" date="2023-07" db="EMBL/GenBank/DDBJ databases">
        <title>A chromosome-level genome assembly of Lolium multiflorum.</title>
        <authorList>
            <person name="Chen Y."/>
            <person name="Copetti D."/>
            <person name="Kolliker R."/>
            <person name="Studer B."/>
        </authorList>
    </citation>
    <scope>NUCLEOTIDE SEQUENCE</scope>
    <source>
        <strain evidence="6">02402/16</strain>
        <tissue evidence="6">Leaf</tissue>
    </source>
</reference>
<evidence type="ECO:0000256" key="4">
    <source>
        <dbReference type="SAM" id="MobiDB-lite"/>
    </source>
</evidence>
<gene>
    <name evidence="6" type="ORF">QYE76_038341</name>
</gene>
<dbReference type="InterPro" id="IPR050295">
    <property type="entry name" value="Plant_2OG-oxidoreductases"/>
</dbReference>
<evidence type="ECO:0000313" key="6">
    <source>
        <dbReference type="EMBL" id="KAK1677493.1"/>
    </source>
</evidence>